<dbReference type="Proteomes" id="UP001652394">
    <property type="component" value="Unassembled WGS sequence"/>
</dbReference>
<keyword evidence="3" id="KW-0808">Transferase</keyword>
<dbReference type="GO" id="GO:0016757">
    <property type="term" value="F:glycosyltransferase activity"/>
    <property type="evidence" value="ECO:0007669"/>
    <property type="project" value="UniProtKB-KW"/>
</dbReference>
<dbReference type="PANTHER" id="PTHR12526:SF638">
    <property type="entry name" value="SPORE COAT PROTEIN SA"/>
    <property type="match status" value="1"/>
</dbReference>
<dbReference type="EMBL" id="JAOQJX010000012">
    <property type="protein sequence ID" value="MCU6747759.1"/>
    <property type="molecule type" value="Genomic_DNA"/>
</dbReference>
<evidence type="ECO:0000259" key="2">
    <source>
        <dbReference type="Pfam" id="PF13477"/>
    </source>
</evidence>
<evidence type="ECO:0000259" key="1">
    <source>
        <dbReference type="Pfam" id="PF00534"/>
    </source>
</evidence>
<dbReference type="Pfam" id="PF13477">
    <property type="entry name" value="Glyco_trans_4_2"/>
    <property type="match status" value="1"/>
</dbReference>
<dbReference type="RefSeq" id="WP_059068995.1">
    <property type="nucleotide sequence ID" value="NZ_JAOQJX010000012.1"/>
</dbReference>
<dbReference type="EC" id="2.4.-.-" evidence="3"/>
<sequence length="366" mass="41936">MKILFLSAANSIHTVRWVNSLANRNHEIYLVYNRGHNPKADKIDKKVKLCELPFTGNRGYFFNVFALKKLAKKIKPDVINVHYASGYGTLARLAGFKQMLLSIWGSDVYDFPYESKIKKKILEKNVRYAKEIASTSFCMAEQLRKVINEENLPIHITPFGVDTNLFDPYAYKEEQKDTIVIGNIKLLAPKYGIKETILAFEKLLKDEDIKKSGKSIVLEIYGDGEQKQELEHLIRDKELQDCVFLKGRIPNTQVPATLKHIDIFCAFSQLNSESFGVAVVEAMAMEVPVVVSDADGLKEVVKTGKTGYVIQRKDIEGCKEALKELVLDQSLRNEFGKNGRKRVEEYYNWENNVTTMEEIYENLYKE</sequence>
<dbReference type="InterPro" id="IPR001296">
    <property type="entry name" value="Glyco_trans_1"/>
</dbReference>
<evidence type="ECO:0000313" key="4">
    <source>
        <dbReference type="Proteomes" id="UP001652394"/>
    </source>
</evidence>
<dbReference type="Pfam" id="PF00534">
    <property type="entry name" value="Glycos_transf_1"/>
    <property type="match status" value="1"/>
</dbReference>
<organism evidence="3 4">
    <name type="scientific">Faecalicatena acetigenes</name>
    <dbReference type="NCBI Taxonomy" id="2981790"/>
    <lineage>
        <taxon>Bacteria</taxon>
        <taxon>Bacillati</taxon>
        <taxon>Bacillota</taxon>
        <taxon>Clostridia</taxon>
        <taxon>Lachnospirales</taxon>
        <taxon>Lachnospiraceae</taxon>
        <taxon>Faecalicatena</taxon>
    </lineage>
</organism>
<evidence type="ECO:0000313" key="3">
    <source>
        <dbReference type="EMBL" id="MCU6747759.1"/>
    </source>
</evidence>
<reference evidence="3 4" key="1">
    <citation type="journal article" date="2021" name="ISME Commun">
        <title>Automated analysis of genomic sequences facilitates high-throughput and comprehensive description of bacteria.</title>
        <authorList>
            <person name="Hitch T.C.A."/>
        </authorList>
    </citation>
    <scope>NUCLEOTIDE SEQUENCE [LARGE SCALE GENOMIC DNA]</scope>
    <source>
        <strain evidence="3 4">H2_18</strain>
    </source>
</reference>
<dbReference type="SUPFAM" id="SSF53756">
    <property type="entry name" value="UDP-Glycosyltransferase/glycogen phosphorylase"/>
    <property type="match status" value="1"/>
</dbReference>
<keyword evidence="4" id="KW-1185">Reference proteome</keyword>
<protein>
    <submittedName>
        <fullName evidence="3">Glycosyltransferase</fullName>
        <ecNumber evidence="3">2.4.-.-</ecNumber>
    </submittedName>
</protein>
<keyword evidence="3" id="KW-0328">Glycosyltransferase</keyword>
<dbReference type="PANTHER" id="PTHR12526">
    <property type="entry name" value="GLYCOSYLTRANSFERASE"/>
    <property type="match status" value="1"/>
</dbReference>
<dbReference type="Gene3D" id="3.40.50.2000">
    <property type="entry name" value="Glycogen Phosphorylase B"/>
    <property type="match status" value="2"/>
</dbReference>
<gene>
    <name evidence="3" type="ORF">OCV51_08860</name>
</gene>
<accession>A0ABT2TDH1</accession>
<name>A0ABT2TDH1_9FIRM</name>
<feature type="domain" description="Glycosyl transferase family 1" evidence="1">
    <location>
        <begin position="174"/>
        <end position="342"/>
    </location>
</feature>
<dbReference type="InterPro" id="IPR028098">
    <property type="entry name" value="Glyco_trans_4-like_N"/>
</dbReference>
<comment type="caution">
    <text evidence="3">The sequence shown here is derived from an EMBL/GenBank/DDBJ whole genome shotgun (WGS) entry which is preliminary data.</text>
</comment>
<proteinExistence type="predicted"/>
<feature type="domain" description="Glycosyltransferase subfamily 4-like N-terminal" evidence="2">
    <location>
        <begin position="2"/>
        <end position="136"/>
    </location>
</feature>